<keyword evidence="4 6" id="KW-1133">Transmembrane helix</keyword>
<dbReference type="PANTHER" id="PTHR30086:SF20">
    <property type="entry name" value="ARGININE EXPORTER PROTEIN ARGO-RELATED"/>
    <property type="match status" value="1"/>
</dbReference>
<reference evidence="9" key="1">
    <citation type="journal article" date="2019" name="Int. J. Syst. Evol. Microbiol.">
        <title>The Global Catalogue of Microorganisms (GCM) 10K type strain sequencing project: providing services to taxonomists for standard genome sequencing and annotation.</title>
        <authorList>
            <consortium name="The Broad Institute Genomics Platform"/>
            <consortium name="The Broad Institute Genome Sequencing Center for Infectious Disease"/>
            <person name="Wu L."/>
            <person name="Ma J."/>
        </authorList>
    </citation>
    <scope>NUCLEOTIDE SEQUENCE [LARGE SCALE GENOMIC DNA]</scope>
    <source>
        <strain evidence="9">JCM 4816</strain>
    </source>
</reference>
<evidence type="ECO:0000256" key="7">
    <source>
        <dbReference type="SAM" id="SignalP"/>
    </source>
</evidence>
<feature type="signal peptide" evidence="7">
    <location>
        <begin position="1"/>
        <end position="18"/>
    </location>
</feature>
<accession>A0ABW1G1D8</accession>
<keyword evidence="3 6" id="KW-0812">Transmembrane</keyword>
<keyword evidence="9" id="KW-1185">Reference proteome</keyword>
<dbReference type="PIRSF" id="PIRSF006324">
    <property type="entry name" value="LeuE"/>
    <property type="match status" value="1"/>
</dbReference>
<dbReference type="Proteomes" id="UP001596174">
    <property type="component" value="Unassembled WGS sequence"/>
</dbReference>
<evidence type="ECO:0000256" key="3">
    <source>
        <dbReference type="ARBA" id="ARBA00022692"/>
    </source>
</evidence>
<evidence type="ECO:0000313" key="8">
    <source>
        <dbReference type="EMBL" id="MFC5907646.1"/>
    </source>
</evidence>
<evidence type="ECO:0000256" key="2">
    <source>
        <dbReference type="ARBA" id="ARBA00022475"/>
    </source>
</evidence>
<dbReference type="Pfam" id="PF01810">
    <property type="entry name" value="LysE"/>
    <property type="match status" value="1"/>
</dbReference>
<comment type="subcellular location">
    <subcellularLocation>
        <location evidence="1">Cell membrane</location>
        <topology evidence="1">Multi-pass membrane protein</topology>
    </subcellularLocation>
</comment>
<keyword evidence="7" id="KW-0732">Signal</keyword>
<gene>
    <name evidence="8" type="ORF">ACFP3V_10480</name>
</gene>
<keyword evidence="2" id="KW-1003">Cell membrane</keyword>
<dbReference type="EMBL" id="JBHSQJ010000038">
    <property type="protein sequence ID" value="MFC5907646.1"/>
    <property type="molecule type" value="Genomic_DNA"/>
</dbReference>
<name>A0ABW1G1D8_9ACTN</name>
<feature type="transmembrane region" description="Helical" evidence="6">
    <location>
        <begin position="40"/>
        <end position="66"/>
    </location>
</feature>
<evidence type="ECO:0000256" key="1">
    <source>
        <dbReference type="ARBA" id="ARBA00004651"/>
    </source>
</evidence>
<evidence type="ECO:0000313" key="9">
    <source>
        <dbReference type="Proteomes" id="UP001596174"/>
    </source>
</evidence>
<keyword evidence="5 6" id="KW-0472">Membrane</keyword>
<dbReference type="RefSeq" id="WP_380582278.1">
    <property type="nucleotide sequence ID" value="NZ_JBHSQJ010000038.1"/>
</dbReference>
<evidence type="ECO:0000256" key="5">
    <source>
        <dbReference type="ARBA" id="ARBA00023136"/>
    </source>
</evidence>
<feature type="chain" id="PRO_5047265083" evidence="7">
    <location>
        <begin position="19"/>
        <end position="211"/>
    </location>
</feature>
<protein>
    <submittedName>
        <fullName evidence="8">LysE family transporter</fullName>
    </submittedName>
</protein>
<proteinExistence type="predicted"/>
<feature type="transmembrane region" description="Helical" evidence="6">
    <location>
        <begin position="157"/>
        <end position="179"/>
    </location>
</feature>
<organism evidence="8 9">
    <name type="scientific">Streptacidiphilus monticola</name>
    <dbReference type="NCBI Taxonomy" id="2161674"/>
    <lineage>
        <taxon>Bacteria</taxon>
        <taxon>Bacillati</taxon>
        <taxon>Actinomycetota</taxon>
        <taxon>Actinomycetes</taxon>
        <taxon>Kitasatosporales</taxon>
        <taxon>Streptomycetaceae</taxon>
        <taxon>Streptacidiphilus</taxon>
    </lineage>
</organism>
<evidence type="ECO:0000256" key="4">
    <source>
        <dbReference type="ARBA" id="ARBA00022989"/>
    </source>
</evidence>
<feature type="transmembrane region" description="Helical" evidence="6">
    <location>
        <begin position="191"/>
        <end position="209"/>
    </location>
</feature>
<sequence length="211" mass="22045">MTLASLATLLAVWAVALASPGPDFVAVTHAAVARSRRDGVLVGLGVTSAIGVWVFASLAGLTVVLTRVQPLYEAVRLAGAVYLAYLSVRILRSLRRKEQAAAAQLADAAPGLRRSPVAAWRSGFLTNIGNPKAAVFFGSIFAALLPAHLGWGYRLGVGAAMLLLAAVWFSTVAGLFSLPRISAAYHRARRAIDAVTGVVFAALAVRVALED</sequence>
<dbReference type="PANTHER" id="PTHR30086">
    <property type="entry name" value="ARGININE EXPORTER PROTEIN ARGO"/>
    <property type="match status" value="1"/>
</dbReference>
<dbReference type="InterPro" id="IPR001123">
    <property type="entry name" value="LeuE-type"/>
</dbReference>
<evidence type="ECO:0000256" key="6">
    <source>
        <dbReference type="SAM" id="Phobius"/>
    </source>
</evidence>
<comment type="caution">
    <text evidence="8">The sequence shown here is derived from an EMBL/GenBank/DDBJ whole genome shotgun (WGS) entry which is preliminary data.</text>
</comment>
<feature type="transmembrane region" description="Helical" evidence="6">
    <location>
        <begin position="133"/>
        <end position="151"/>
    </location>
</feature>